<evidence type="ECO:0000256" key="5">
    <source>
        <dbReference type="ARBA" id="ARBA00023004"/>
    </source>
</evidence>
<reference evidence="10 11" key="1">
    <citation type="journal article" date="2020" name="Nat. Microbiol.">
        <title>Lysogenic host-virus interactions in SAR11 marine bacteria.</title>
        <authorList>
            <person name="Morris R.M."/>
            <person name="Cain K.R."/>
            <person name="Hvorecny K.L."/>
            <person name="Kollman J.M."/>
        </authorList>
    </citation>
    <scope>NUCLEOTIDE SEQUENCE [LARGE SCALE GENOMIC DNA]</scope>
    <source>
        <strain evidence="10 11">NP1</strain>
    </source>
</reference>
<dbReference type="InterPro" id="IPR043129">
    <property type="entry name" value="ATPase_NBD"/>
</dbReference>
<evidence type="ECO:0000259" key="9">
    <source>
        <dbReference type="Pfam" id="PF00814"/>
    </source>
</evidence>
<dbReference type="GO" id="GO:0005737">
    <property type="term" value="C:cytoplasm"/>
    <property type="evidence" value="ECO:0007669"/>
    <property type="project" value="UniProtKB-SubCell"/>
</dbReference>
<dbReference type="InterPro" id="IPR000905">
    <property type="entry name" value="Gcp-like_dom"/>
</dbReference>
<keyword evidence="6 8" id="KW-0012">Acyltransferase</keyword>
<feature type="binding site" evidence="8">
    <location>
        <position position="174"/>
    </location>
    <ligand>
        <name>substrate</name>
    </ligand>
</feature>
<name>A0A6H1Q2N2_9PROT</name>
<feature type="binding site" evidence="8">
    <location>
        <position position="312"/>
    </location>
    <ligand>
        <name>Fe cation</name>
        <dbReference type="ChEBI" id="CHEBI:24875"/>
    </ligand>
</feature>
<dbReference type="EC" id="2.3.1.234" evidence="8"/>
<evidence type="ECO:0000313" key="10">
    <source>
        <dbReference type="EMBL" id="QIZ21088.1"/>
    </source>
</evidence>
<dbReference type="SUPFAM" id="SSF53067">
    <property type="entry name" value="Actin-like ATPase domain"/>
    <property type="match status" value="2"/>
</dbReference>
<feature type="binding site" evidence="8">
    <location>
        <position position="119"/>
    </location>
    <ligand>
        <name>Fe cation</name>
        <dbReference type="ChEBI" id="CHEBI:24875"/>
    </ligand>
</feature>
<dbReference type="InterPro" id="IPR022450">
    <property type="entry name" value="TsaD"/>
</dbReference>
<keyword evidence="11" id="KW-1185">Reference proteome</keyword>
<evidence type="ECO:0000256" key="1">
    <source>
        <dbReference type="ARBA" id="ARBA00022490"/>
    </source>
</evidence>
<feature type="domain" description="Gcp-like" evidence="9">
    <location>
        <begin position="31"/>
        <end position="318"/>
    </location>
</feature>
<evidence type="ECO:0000256" key="2">
    <source>
        <dbReference type="ARBA" id="ARBA00022679"/>
    </source>
</evidence>
<protein>
    <recommendedName>
        <fullName evidence="8">tRNA N6-adenosine threonylcarbamoyltransferase</fullName>
        <ecNumber evidence="8">2.3.1.234</ecNumber>
    </recommendedName>
    <alternativeName>
        <fullName evidence="8">N6-L-threonylcarbamoyladenine synthase</fullName>
        <shortName evidence="8">t(6)A synthase</shortName>
    </alternativeName>
    <alternativeName>
        <fullName evidence="8">t(6)A37 threonylcarbamoyladenosine biosynthesis protein TsaD</fullName>
    </alternativeName>
    <alternativeName>
        <fullName evidence="8">tRNA threonylcarbamoyladenosine biosynthesis protein TsaD</fullName>
    </alternativeName>
</protein>
<dbReference type="FunFam" id="3.30.420.40:FF:000012">
    <property type="entry name" value="tRNA N6-adenosine threonylcarbamoyltransferase"/>
    <property type="match status" value="1"/>
</dbReference>
<keyword evidence="3 8" id="KW-0819">tRNA processing</keyword>
<evidence type="ECO:0000256" key="3">
    <source>
        <dbReference type="ARBA" id="ARBA00022694"/>
    </source>
</evidence>
<sequence>MNKKPIILGIESSCDETAASIITENEQGMPTILSSIVSSQVDVHKEFGGVVPELAARSHMEKIDLITKKALDESGVKMMDLDAIAATAGPGLMVCLSVGLSFGKAMASSLNKPFIAVNHLEGHALSPKLNSELNYPYLLLLISGGHTQFLSVQGLGNYKRLGTTIDDAVGEAFDKTAKLLGIEFPGGPQIEIYAKKGDPNKYELPKPIFHKGGCNLSFAGLKTAVLKISKQIKNDQEKYDLAASFQKTVEEILYKKSKIAFEEFKKMNITNKNKFVVAGGVAANKRIREVLTNLCKEEGFEAIFPPINLCGDNAAMIAMVGLEKFKLKQFSELDSPAKPRWPLDADATFLKGAGVRL</sequence>
<dbReference type="PANTHER" id="PTHR11735:SF6">
    <property type="entry name" value="TRNA N6-ADENOSINE THREONYLCARBAMOYLTRANSFERASE, MITOCHONDRIAL"/>
    <property type="match status" value="1"/>
</dbReference>
<organism evidence="10 11">
    <name type="scientific">Candidatus Pelagibacter giovannonii</name>
    <dbReference type="NCBI Taxonomy" id="2563896"/>
    <lineage>
        <taxon>Bacteria</taxon>
        <taxon>Pseudomonadati</taxon>
        <taxon>Pseudomonadota</taxon>
        <taxon>Alphaproteobacteria</taxon>
        <taxon>Candidatus Pelagibacterales</taxon>
        <taxon>Candidatus Pelagibacteraceae</taxon>
        <taxon>Candidatus Pelagibacter</taxon>
    </lineage>
</organism>
<dbReference type="GO" id="GO:0061711">
    <property type="term" value="F:tRNA N(6)-L-threonylcarbamoyladenine synthase activity"/>
    <property type="evidence" value="ECO:0007669"/>
    <property type="project" value="UniProtKB-EC"/>
</dbReference>
<comment type="similarity">
    <text evidence="8">Belongs to the KAE1 / TsaD family.</text>
</comment>
<dbReference type="KEGG" id="peg:E5R92_04760"/>
<feature type="binding site" evidence="8">
    <location>
        <position position="187"/>
    </location>
    <ligand>
        <name>substrate</name>
    </ligand>
</feature>
<evidence type="ECO:0000256" key="4">
    <source>
        <dbReference type="ARBA" id="ARBA00022723"/>
    </source>
</evidence>
<comment type="function">
    <text evidence="8">Required for the formation of a threonylcarbamoyl group on adenosine at position 37 (t(6)A37) in tRNAs that read codons beginning with adenine. Is involved in the transfer of the threonylcarbamoyl moiety of threonylcarbamoyl-AMP (TC-AMP) to the N6 group of A37, together with TsaE and TsaB. TsaD likely plays a direct catalytic role in this reaction.</text>
</comment>
<keyword evidence="4 8" id="KW-0479">Metal-binding</keyword>
<dbReference type="RefSeq" id="WP_168606952.1">
    <property type="nucleotide sequence ID" value="NZ_CP038852.1"/>
</dbReference>
<evidence type="ECO:0000256" key="8">
    <source>
        <dbReference type="HAMAP-Rule" id="MF_01445"/>
    </source>
</evidence>
<dbReference type="PRINTS" id="PR00789">
    <property type="entry name" value="OSIALOPTASE"/>
</dbReference>
<dbReference type="AlphaFoldDB" id="A0A6H1Q2N2"/>
<dbReference type="InterPro" id="IPR017860">
    <property type="entry name" value="Peptidase_M22_CS"/>
</dbReference>
<dbReference type="GO" id="GO:0005506">
    <property type="term" value="F:iron ion binding"/>
    <property type="evidence" value="ECO:0007669"/>
    <property type="project" value="UniProtKB-UniRule"/>
</dbReference>
<dbReference type="PROSITE" id="PS01016">
    <property type="entry name" value="GLYCOPROTEASE"/>
    <property type="match status" value="1"/>
</dbReference>
<dbReference type="NCBIfam" id="TIGR00329">
    <property type="entry name" value="gcp_kae1"/>
    <property type="match status" value="1"/>
</dbReference>
<gene>
    <name evidence="8 10" type="primary">tsaD</name>
    <name evidence="10" type="ORF">E5R92_04760</name>
</gene>
<dbReference type="GO" id="GO:0002949">
    <property type="term" value="P:tRNA threonylcarbamoyladenosine modification"/>
    <property type="evidence" value="ECO:0007669"/>
    <property type="project" value="UniProtKB-UniRule"/>
</dbReference>
<dbReference type="Pfam" id="PF00814">
    <property type="entry name" value="TsaD"/>
    <property type="match status" value="1"/>
</dbReference>
<evidence type="ECO:0000256" key="6">
    <source>
        <dbReference type="ARBA" id="ARBA00023315"/>
    </source>
</evidence>
<dbReference type="Proteomes" id="UP000501094">
    <property type="component" value="Chromosome"/>
</dbReference>
<dbReference type="NCBIfam" id="TIGR03723">
    <property type="entry name" value="T6A_TsaD_YgjD"/>
    <property type="match status" value="1"/>
</dbReference>
<evidence type="ECO:0000313" key="11">
    <source>
        <dbReference type="Proteomes" id="UP000501094"/>
    </source>
</evidence>
<dbReference type="HAMAP" id="MF_01445">
    <property type="entry name" value="TsaD"/>
    <property type="match status" value="1"/>
</dbReference>
<feature type="binding site" evidence="8">
    <location>
        <begin position="141"/>
        <end position="145"/>
    </location>
    <ligand>
        <name>substrate</name>
    </ligand>
</feature>
<comment type="cofactor">
    <cofactor evidence="8">
        <name>Fe(2+)</name>
        <dbReference type="ChEBI" id="CHEBI:29033"/>
    </cofactor>
    <text evidence="8">Binds 1 Fe(2+) ion per subunit.</text>
</comment>
<comment type="catalytic activity">
    <reaction evidence="7 8">
        <text>L-threonylcarbamoyladenylate + adenosine(37) in tRNA = N(6)-L-threonylcarbamoyladenosine(37) in tRNA + AMP + H(+)</text>
        <dbReference type="Rhea" id="RHEA:37059"/>
        <dbReference type="Rhea" id="RHEA-COMP:10162"/>
        <dbReference type="Rhea" id="RHEA-COMP:10163"/>
        <dbReference type="ChEBI" id="CHEBI:15378"/>
        <dbReference type="ChEBI" id="CHEBI:73682"/>
        <dbReference type="ChEBI" id="CHEBI:74411"/>
        <dbReference type="ChEBI" id="CHEBI:74418"/>
        <dbReference type="ChEBI" id="CHEBI:456215"/>
        <dbReference type="EC" id="2.3.1.234"/>
    </reaction>
</comment>
<dbReference type="InterPro" id="IPR017861">
    <property type="entry name" value="KAE1/TsaD"/>
</dbReference>
<feature type="binding site" evidence="8">
    <location>
        <position position="284"/>
    </location>
    <ligand>
        <name>substrate</name>
    </ligand>
</feature>
<keyword evidence="2 8" id="KW-0808">Transferase</keyword>
<dbReference type="FunFam" id="3.30.420.40:FF:000040">
    <property type="entry name" value="tRNA N6-adenosine threonylcarbamoyltransferase"/>
    <property type="match status" value="1"/>
</dbReference>
<feature type="binding site" evidence="8">
    <location>
        <position position="123"/>
    </location>
    <ligand>
        <name>Fe cation</name>
        <dbReference type="ChEBI" id="CHEBI:24875"/>
    </ligand>
</feature>
<dbReference type="PANTHER" id="PTHR11735">
    <property type="entry name" value="TRNA N6-ADENOSINE THREONYLCARBAMOYLTRANSFERASE"/>
    <property type="match status" value="1"/>
</dbReference>
<dbReference type="EMBL" id="CP038852">
    <property type="protein sequence ID" value="QIZ21088.1"/>
    <property type="molecule type" value="Genomic_DNA"/>
</dbReference>
<proteinExistence type="inferred from homology"/>
<feature type="binding site" evidence="8">
    <location>
        <position position="191"/>
    </location>
    <ligand>
        <name>substrate</name>
    </ligand>
</feature>
<dbReference type="Gene3D" id="3.30.420.40">
    <property type="match status" value="2"/>
</dbReference>
<comment type="subcellular location">
    <subcellularLocation>
        <location evidence="8">Cytoplasm</location>
    </subcellularLocation>
</comment>
<evidence type="ECO:0000256" key="7">
    <source>
        <dbReference type="ARBA" id="ARBA00048117"/>
    </source>
</evidence>
<keyword evidence="5 8" id="KW-0408">Iron</keyword>
<accession>A0A6H1Q2N2</accession>
<keyword evidence="1 8" id="KW-0963">Cytoplasm</keyword>
<dbReference type="CDD" id="cd24133">
    <property type="entry name" value="ASKHA_NBD_TsaD_bac"/>
    <property type="match status" value="1"/>
</dbReference>